<evidence type="ECO:0000256" key="2">
    <source>
        <dbReference type="ARBA" id="ARBA00022908"/>
    </source>
</evidence>
<dbReference type="Gene3D" id="1.10.443.10">
    <property type="entry name" value="Intergrase catalytic core"/>
    <property type="match status" value="1"/>
</dbReference>
<evidence type="ECO:0000259" key="8">
    <source>
        <dbReference type="PROSITE" id="PS51900"/>
    </source>
</evidence>
<dbReference type="InterPro" id="IPR025166">
    <property type="entry name" value="Integrase_DNA_bind_dom"/>
</dbReference>
<dbReference type="Gene3D" id="1.10.150.130">
    <property type="match status" value="1"/>
</dbReference>
<evidence type="ECO:0000256" key="1">
    <source>
        <dbReference type="ARBA" id="ARBA00008857"/>
    </source>
</evidence>
<evidence type="ECO:0000256" key="6">
    <source>
        <dbReference type="SAM" id="MobiDB-lite"/>
    </source>
</evidence>
<dbReference type="EMBL" id="JAERKB010000001">
    <property type="protein sequence ID" value="MBS0967751.1"/>
    <property type="molecule type" value="Genomic_DNA"/>
</dbReference>
<feature type="domain" description="Core-binding (CB)" evidence="8">
    <location>
        <begin position="96"/>
        <end position="177"/>
    </location>
</feature>
<dbReference type="InterPro" id="IPR010998">
    <property type="entry name" value="Integrase_recombinase_N"/>
</dbReference>
<dbReference type="CDD" id="cd00801">
    <property type="entry name" value="INT_P4_C"/>
    <property type="match status" value="1"/>
</dbReference>
<accession>A0ABS5JCS0</accession>
<evidence type="ECO:0000256" key="5">
    <source>
        <dbReference type="PROSITE-ProRule" id="PRU01248"/>
    </source>
</evidence>
<dbReference type="InterPro" id="IPR013762">
    <property type="entry name" value="Integrase-like_cat_sf"/>
</dbReference>
<protein>
    <submittedName>
        <fullName evidence="9">Site-specific integrase</fullName>
    </submittedName>
</protein>
<dbReference type="Proteomes" id="UP000680634">
    <property type="component" value="Unassembled WGS sequence"/>
</dbReference>
<evidence type="ECO:0000259" key="7">
    <source>
        <dbReference type="PROSITE" id="PS51898"/>
    </source>
</evidence>
<dbReference type="RefSeq" id="WP_212588764.1">
    <property type="nucleotide sequence ID" value="NZ_JAERKB010000001.1"/>
</dbReference>
<dbReference type="PANTHER" id="PTHR30629">
    <property type="entry name" value="PROPHAGE INTEGRASE"/>
    <property type="match status" value="1"/>
</dbReference>
<feature type="region of interest" description="Disordered" evidence="6">
    <location>
        <begin position="1"/>
        <end position="25"/>
    </location>
</feature>
<reference evidence="10" key="2">
    <citation type="submission" date="2023-07" db="EMBL/GenBank/DDBJ databases">
        <title>Genome-inferred correspondence between phylogeny and metabolic traits in the wild Drosophila gut microbiome.</title>
        <authorList>
            <person name="Bueno E."/>
            <person name="Blow F."/>
            <person name="Douglas A.E."/>
        </authorList>
    </citation>
    <scope>NUCLEOTIDE SEQUENCE [LARGE SCALE GENOMIC DNA]</scope>
    <source>
        <strain evidence="10">JGM97</strain>
    </source>
</reference>
<organism evidence="9 10">
    <name type="scientific">Nissabacter archeti</name>
    <dbReference type="NCBI Taxonomy" id="1917880"/>
    <lineage>
        <taxon>Bacteria</taxon>
        <taxon>Pseudomonadati</taxon>
        <taxon>Pseudomonadota</taxon>
        <taxon>Gammaproteobacteria</taxon>
        <taxon>Enterobacterales</taxon>
        <taxon>Yersiniaceae</taxon>
        <taxon>Nissabacter</taxon>
    </lineage>
</organism>
<dbReference type="InterPro" id="IPR011010">
    <property type="entry name" value="DNA_brk_join_enz"/>
</dbReference>
<dbReference type="PROSITE" id="PS51900">
    <property type="entry name" value="CB"/>
    <property type="match status" value="1"/>
</dbReference>
<comment type="similarity">
    <text evidence="1">Belongs to the 'phage' integrase family.</text>
</comment>
<dbReference type="SUPFAM" id="SSF56349">
    <property type="entry name" value="DNA breaking-rejoining enzymes"/>
    <property type="match status" value="1"/>
</dbReference>
<dbReference type="Gene3D" id="3.30.160.390">
    <property type="entry name" value="Integrase, DNA-binding domain"/>
    <property type="match status" value="1"/>
</dbReference>
<dbReference type="PROSITE" id="PS51898">
    <property type="entry name" value="TYR_RECOMBINASE"/>
    <property type="match status" value="1"/>
</dbReference>
<dbReference type="Pfam" id="PF00589">
    <property type="entry name" value="Phage_integrase"/>
    <property type="match status" value="1"/>
</dbReference>
<keyword evidence="10" id="KW-1185">Reference proteome</keyword>
<proteinExistence type="inferred from homology"/>
<keyword evidence="4" id="KW-0233">DNA recombination</keyword>
<evidence type="ECO:0000256" key="3">
    <source>
        <dbReference type="ARBA" id="ARBA00023125"/>
    </source>
</evidence>
<evidence type="ECO:0000256" key="4">
    <source>
        <dbReference type="ARBA" id="ARBA00023172"/>
    </source>
</evidence>
<sequence>MALSDTKLRSLHGKPYSGSPEVSDVDGLSARISPKGVITFQYRYRWKGKAQRLGLGRYPALSLKDARALTGELRLLYDGGTDPRTYFEETSGGDSMTVGDCLRYWKEHYVDVALRPKTQALYTSTVLKHLEGAFSGRPIADITVKQWVDFFSKEEKENPRRARQLLSQARTAINWCIRRQVIDSSSIMRISPKDVGVRSETGSRVLTYSELARIWVAIERSRAATSNKLLHQMLMLWGARVSELRLAERKEFDLSEWVWTVPKEHSKMHNVIRRPIFEQMKPLLERAMETYDQILFPGNDVNQPITIAAANRYILRIREGMDIGYWRAHDFRRTIVTRLSEEGVAPHVTERMLGHELGGVMAVYNKHDWIEDQRKAYEIHADKLFWHIRKLSD</sequence>
<dbReference type="InterPro" id="IPR038488">
    <property type="entry name" value="Integrase_DNA-bd_sf"/>
</dbReference>
<comment type="caution">
    <text evidence="9">The sequence shown here is derived from an EMBL/GenBank/DDBJ whole genome shotgun (WGS) entry which is preliminary data.</text>
</comment>
<gene>
    <name evidence="9" type="ORF">JK232_02480</name>
</gene>
<evidence type="ECO:0000313" key="10">
    <source>
        <dbReference type="Proteomes" id="UP000680634"/>
    </source>
</evidence>
<dbReference type="Pfam" id="PF13356">
    <property type="entry name" value="Arm-DNA-bind_3"/>
    <property type="match status" value="1"/>
</dbReference>
<evidence type="ECO:0000313" key="9">
    <source>
        <dbReference type="EMBL" id="MBS0967751.1"/>
    </source>
</evidence>
<dbReference type="InterPro" id="IPR050808">
    <property type="entry name" value="Phage_Integrase"/>
</dbReference>
<reference evidence="9 10" key="1">
    <citation type="submission" date="2020-12" db="EMBL/GenBank/DDBJ databases">
        <authorList>
            <person name="Mcmullen J.G."/>
        </authorList>
    </citation>
    <scope>NUCLEOTIDE SEQUENCE [LARGE SCALE GENOMIC DNA]</scope>
    <source>
        <strain evidence="9 10">JGM97</strain>
    </source>
</reference>
<dbReference type="InterPro" id="IPR044068">
    <property type="entry name" value="CB"/>
</dbReference>
<dbReference type="InterPro" id="IPR002104">
    <property type="entry name" value="Integrase_catalytic"/>
</dbReference>
<keyword evidence="3 5" id="KW-0238">DNA-binding</keyword>
<feature type="domain" description="Tyr recombinase" evidence="7">
    <location>
        <begin position="201"/>
        <end position="378"/>
    </location>
</feature>
<name>A0ABS5JCS0_9GAMM</name>
<keyword evidence="2" id="KW-0229">DNA integration</keyword>
<dbReference type="PANTHER" id="PTHR30629:SF2">
    <property type="entry name" value="PROPHAGE INTEGRASE INTS-RELATED"/>
    <property type="match status" value="1"/>
</dbReference>